<gene>
    <name evidence="3" type="ORF">ACEZDG_29825</name>
</gene>
<dbReference type="InterPro" id="IPR046704">
    <property type="entry name" value="DUF6777"/>
</dbReference>
<organism evidence="3 4">
    <name type="scientific">Streptacidiphilus alkalitolerans</name>
    <dbReference type="NCBI Taxonomy" id="3342712"/>
    <lineage>
        <taxon>Bacteria</taxon>
        <taxon>Bacillati</taxon>
        <taxon>Actinomycetota</taxon>
        <taxon>Actinomycetes</taxon>
        <taxon>Kitasatosporales</taxon>
        <taxon>Streptomycetaceae</taxon>
        <taxon>Streptacidiphilus</taxon>
    </lineage>
</organism>
<feature type="compositionally biased region" description="Low complexity" evidence="1">
    <location>
        <begin position="258"/>
        <end position="288"/>
    </location>
</feature>
<evidence type="ECO:0000256" key="1">
    <source>
        <dbReference type="SAM" id="MobiDB-lite"/>
    </source>
</evidence>
<feature type="region of interest" description="Disordered" evidence="1">
    <location>
        <begin position="47"/>
        <end position="77"/>
    </location>
</feature>
<protein>
    <submittedName>
        <fullName evidence="3">DUF6777 domain-containing protein</fullName>
    </submittedName>
</protein>
<reference evidence="3 4" key="1">
    <citation type="submission" date="2024-09" db="EMBL/GenBank/DDBJ databases">
        <authorList>
            <person name="Lee S.D."/>
        </authorList>
    </citation>
    <scope>NUCLEOTIDE SEQUENCE [LARGE SCALE GENOMIC DNA]</scope>
    <source>
        <strain evidence="3 4">N1-1</strain>
    </source>
</reference>
<dbReference type="RefSeq" id="WP_380515364.1">
    <property type="nucleotide sequence ID" value="NZ_JBHEZX010000016.1"/>
</dbReference>
<sequence length="352" mass="34586">MALAGVAAVAAVAIVLAVVLGGKSSKPEATSTQALALQPVNDAGPAPFSPSVAKTAATPTPTPSAPSGSAGVSSGTGTASTVQGSAVGLYGGSEHLSSCDVAQLSAYLTAHPDKGRAWAGVEGIPQSSIPSYLKSLTPVVLRVDTRVTNHGFSNGAATSFQSVLQSGTAVLIDAHGLPKARCACGNPLSPPVQTSTPQSYTGTAWSSYRPSNVVIVEPAVVQITVIVLYDPTHGTWFNRPIGSHGGSDHKVPPPSPTPSTSTSGSRPSTSSSGSSGSSAPSTSASSPSSTPPSTPPSTAPVTPTPTVSSPATEAPSSSSSESAAPFTGAPTNSSSATGPVLLTLTPAQNTTP</sequence>
<comment type="caution">
    <text evidence="3">The sequence shown here is derived from an EMBL/GenBank/DDBJ whole genome shotgun (WGS) entry which is preliminary data.</text>
</comment>
<feature type="compositionally biased region" description="Low complexity" evidence="1">
    <location>
        <begin position="299"/>
        <end position="325"/>
    </location>
</feature>
<dbReference type="Proteomes" id="UP001592582">
    <property type="component" value="Unassembled WGS sequence"/>
</dbReference>
<feature type="domain" description="DUF6777" evidence="2">
    <location>
        <begin position="81"/>
        <end position="242"/>
    </location>
</feature>
<evidence type="ECO:0000313" key="4">
    <source>
        <dbReference type="Proteomes" id="UP001592582"/>
    </source>
</evidence>
<feature type="region of interest" description="Disordered" evidence="1">
    <location>
        <begin position="239"/>
        <end position="352"/>
    </location>
</feature>
<proteinExistence type="predicted"/>
<feature type="compositionally biased region" description="Pro residues" evidence="1">
    <location>
        <begin position="289"/>
        <end position="298"/>
    </location>
</feature>
<feature type="compositionally biased region" description="Low complexity" evidence="1">
    <location>
        <begin position="49"/>
        <end position="77"/>
    </location>
</feature>
<name>A0ABV6VIE3_9ACTN</name>
<dbReference type="EMBL" id="JBHEZX010000016">
    <property type="protein sequence ID" value="MFC1413468.1"/>
    <property type="molecule type" value="Genomic_DNA"/>
</dbReference>
<evidence type="ECO:0000313" key="3">
    <source>
        <dbReference type="EMBL" id="MFC1413468.1"/>
    </source>
</evidence>
<accession>A0ABV6VIE3</accession>
<keyword evidence="4" id="KW-1185">Reference proteome</keyword>
<evidence type="ECO:0000259" key="2">
    <source>
        <dbReference type="Pfam" id="PF20568"/>
    </source>
</evidence>
<dbReference type="Pfam" id="PF20568">
    <property type="entry name" value="DUF6777"/>
    <property type="match status" value="1"/>
</dbReference>